<keyword evidence="3" id="KW-1133">Transmembrane helix</keyword>
<feature type="transmembrane region" description="Helical" evidence="3">
    <location>
        <begin position="6"/>
        <end position="24"/>
    </location>
</feature>
<dbReference type="Pfam" id="PF00990">
    <property type="entry name" value="GGDEF"/>
    <property type="match status" value="1"/>
</dbReference>
<evidence type="ECO:0000313" key="7">
    <source>
        <dbReference type="Proteomes" id="UP000190027"/>
    </source>
</evidence>
<dbReference type="GO" id="GO:0043709">
    <property type="term" value="P:cell adhesion involved in single-species biofilm formation"/>
    <property type="evidence" value="ECO:0007669"/>
    <property type="project" value="TreeGrafter"/>
</dbReference>
<feature type="transmembrane region" description="Helical" evidence="3">
    <location>
        <begin position="65"/>
        <end position="85"/>
    </location>
</feature>
<dbReference type="Gene3D" id="3.30.450.20">
    <property type="entry name" value="PAS domain"/>
    <property type="match status" value="1"/>
</dbReference>
<dbReference type="PANTHER" id="PTHR45138">
    <property type="entry name" value="REGULATORY COMPONENTS OF SENSORY TRANSDUCTION SYSTEM"/>
    <property type="match status" value="1"/>
</dbReference>
<dbReference type="InterPro" id="IPR000014">
    <property type="entry name" value="PAS"/>
</dbReference>
<name>A0A1T4W5N1_9BACT</name>
<feature type="transmembrane region" description="Helical" evidence="3">
    <location>
        <begin position="36"/>
        <end position="53"/>
    </location>
</feature>
<protein>
    <recommendedName>
        <fullName evidence="1">diguanylate cyclase</fullName>
        <ecNumber evidence="1">2.7.7.65</ecNumber>
    </recommendedName>
</protein>
<dbReference type="RefSeq" id="WP_078716011.1">
    <property type="nucleotide sequence ID" value="NZ_FUYC01000001.1"/>
</dbReference>
<feature type="transmembrane region" description="Helical" evidence="3">
    <location>
        <begin position="209"/>
        <end position="227"/>
    </location>
</feature>
<evidence type="ECO:0000256" key="2">
    <source>
        <dbReference type="ARBA" id="ARBA00034247"/>
    </source>
</evidence>
<dbReference type="GO" id="GO:0005886">
    <property type="term" value="C:plasma membrane"/>
    <property type="evidence" value="ECO:0007669"/>
    <property type="project" value="TreeGrafter"/>
</dbReference>
<feature type="transmembrane region" description="Helical" evidence="3">
    <location>
        <begin position="143"/>
        <end position="166"/>
    </location>
</feature>
<keyword evidence="3" id="KW-0812">Transmembrane</keyword>
<evidence type="ECO:0000256" key="1">
    <source>
        <dbReference type="ARBA" id="ARBA00012528"/>
    </source>
</evidence>
<dbReference type="CDD" id="cd00130">
    <property type="entry name" value="PAS"/>
    <property type="match status" value="1"/>
</dbReference>
<dbReference type="PROSITE" id="PS50113">
    <property type="entry name" value="PAC"/>
    <property type="match status" value="1"/>
</dbReference>
<dbReference type="GO" id="GO:1902201">
    <property type="term" value="P:negative regulation of bacterial-type flagellum-dependent cell motility"/>
    <property type="evidence" value="ECO:0007669"/>
    <property type="project" value="TreeGrafter"/>
</dbReference>
<feature type="domain" description="GGDEF" evidence="5">
    <location>
        <begin position="381"/>
        <end position="522"/>
    </location>
</feature>
<dbReference type="AlphaFoldDB" id="A0A1T4W5N1"/>
<evidence type="ECO:0000256" key="3">
    <source>
        <dbReference type="SAM" id="Phobius"/>
    </source>
</evidence>
<dbReference type="CDD" id="cd01949">
    <property type="entry name" value="GGDEF"/>
    <property type="match status" value="1"/>
</dbReference>
<evidence type="ECO:0000313" key="6">
    <source>
        <dbReference type="EMBL" id="SKA72580.1"/>
    </source>
</evidence>
<dbReference type="NCBIfam" id="TIGR00229">
    <property type="entry name" value="sensory_box"/>
    <property type="match status" value="1"/>
</dbReference>
<feature type="transmembrane region" description="Helical" evidence="3">
    <location>
        <begin position="97"/>
        <end position="115"/>
    </location>
</feature>
<dbReference type="SUPFAM" id="SSF55785">
    <property type="entry name" value="PYP-like sensor domain (PAS domain)"/>
    <property type="match status" value="1"/>
</dbReference>
<dbReference type="SMART" id="SM00267">
    <property type="entry name" value="GGDEF"/>
    <property type="match status" value="1"/>
</dbReference>
<dbReference type="PANTHER" id="PTHR45138:SF9">
    <property type="entry name" value="DIGUANYLATE CYCLASE DGCM-RELATED"/>
    <property type="match status" value="1"/>
</dbReference>
<dbReference type="Proteomes" id="UP000190027">
    <property type="component" value="Unassembled WGS sequence"/>
</dbReference>
<dbReference type="InterPro" id="IPR013656">
    <property type="entry name" value="PAS_4"/>
</dbReference>
<dbReference type="GO" id="GO:0052621">
    <property type="term" value="F:diguanylate cyclase activity"/>
    <property type="evidence" value="ECO:0007669"/>
    <property type="project" value="UniProtKB-EC"/>
</dbReference>
<dbReference type="InterPro" id="IPR000700">
    <property type="entry name" value="PAS-assoc_C"/>
</dbReference>
<dbReference type="PROSITE" id="PS50887">
    <property type="entry name" value="GGDEF"/>
    <property type="match status" value="1"/>
</dbReference>
<comment type="catalytic activity">
    <reaction evidence="2">
        <text>2 GTP = 3',3'-c-di-GMP + 2 diphosphate</text>
        <dbReference type="Rhea" id="RHEA:24898"/>
        <dbReference type="ChEBI" id="CHEBI:33019"/>
        <dbReference type="ChEBI" id="CHEBI:37565"/>
        <dbReference type="ChEBI" id="CHEBI:58805"/>
        <dbReference type="EC" id="2.7.7.65"/>
    </reaction>
</comment>
<dbReference type="InterPro" id="IPR029787">
    <property type="entry name" value="Nucleotide_cyclase"/>
</dbReference>
<feature type="domain" description="PAC" evidence="4">
    <location>
        <begin position="296"/>
        <end position="349"/>
    </location>
</feature>
<dbReference type="Pfam" id="PF08448">
    <property type="entry name" value="PAS_4"/>
    <property type="match status" value="1"/>
</dbReference>
<dbReference type="InterPro" id="IPR043128">
    <property type="entry name" value="Rev_trsase/Diguanyl_cyclase"/>
</dbReference>
<evidence type="ECO:0000259" key="4">
    <source>
        <dbReference type="PROSITE" id="PS50113"/>
    </source>
</evidence>
<dbReference type="FunFam" id="3.30.70.270:FF:000001">
    <property type="entry name" value="Diguanylate cyclase domain protein"/>
    <property type="match status" value="1"/>
</dbReference>
<dbReference type="InterPro" id="IPR000160">
    <property type="entry name" value="GGDEF_dom"/>
</dbReference>
<dbReference type="STRING" id="1121449.SAMN02745704_00448"/>
<dbReference type="Gene3D" id="3.30.70.270">
    <property type="match status" value="1"/>
</dbReference>
<feature type="transmembrane region" description="Helical" evidence="3">
    <location>
        <begin position="178"/>
        <end position="197"/>
    </location>
</feature>
<dbReference type="InterPro" id="IPR031621">
    <property type="entry name" value="HisKA_7TM"/>
</dbReference>
<dbReference type="SUPFAM" id="SSF55073">
    <property type="entry name" value="Nucleotide cyclase"/>
    <property type="match status" value="1"/>
</dbReference>
<dbReference type="NCBIfam" id="TIGR00254">
    <property type="entry name" value="GGDEF"/>
    <property type="match status" value="1"/>
</dbReference>
<proteinExistence type="predicted"/>
<sequence>MSLRFLAIFILCLSCSGVLSLIYYSLRVYKTDGGRSFILFMVSVFLYSLGYMLELSGYSAETIFFALKIEYLGIPFIPVFWFLFAYEYNRYKIKSRVLYAALFVLPVITVVLLYTNSYHHLYYSEFGVDDSGPFPVASFGKGVWYYVQFAYAQLLSFAGVVLFYAMTRKAGGYRKKQANAIFLASLLPWCGNFLEQLGITLPGIDMEPFYLTLPIPVFSIAMTRLLMFNIAPIARAKVFETMRTPVLVLDKDFNIADYNQFASRVLPELRQEAIGLNAYEVFGEHEAFMDKIQTMGEEPVDVEFFHDGEALYFSVSTTKIVSSSGRGLGFAVLLYDITENRRLLKKLHKMASMDALTQVYGRRFFVETCMVEVNRVSRYGGRLAFLLIDIDHFKRVNDTYGHLAGDLVLQNVTKTFRNVLRASDVVGRYGGEEFAILLPETDVEGARNLAERLRSEVENTVSVYEGNRIGVTVSVGIAYFTIDACQAETNGKALLDKLLQEADKALYRAKEKGRNQVQSSML</sequence>
<reference evidence="6 7" key="1">
    <citation type="submission" date="2017-02" db="EMBL/GenBank/DDBJ databases">
        <authorList>
            <person name="Peterson S.W."/>
        </authorList>
    </citation>
    <scope>NUCLEOTIDE SEQUENCE [LARGE SCALE GENOMIC DNA]</scope>
    <source>
        <strain evidence="6 7">DSM 16080</strain>
    </source>
</reference>
<keyword evidence="3" id="KW-0472">Membrane</keyword>
<keyword evidence="7" id="KW-1185">Reference proteome</keyword>
<dbReference type="EC" id="2.7.7.65" evidence="1"/>
<organism evidence="6 7">
    <name type="scientific">Paucidesulfovibrio gracilis DSM 16080</name>
    <dbReference type="NCBI Taxonomy" id="1121449"/>
    <lineage>
        <taxon>Bacteria</taxon>
        <taxon>Pseudomonadati</taxon>
        <taxon>Thermodesulfobacteriota</taxon>
        <taxon>Desulfovibrionia</taxon>
        <taxon>Desulfovibrionales</taxon>
        <taxon>Desulfovibrionaceae</taxon>
        <taxon>Paucidesulfovibrio</taxon>
    </lineage>
</organism>
<dbReference type="EMBL" id="FUYC01000001">
    <property type="protein sequence ID" value="SKA72580.1"/>
    <property type="molecule type" value="Genomic_DNA"/>
</dbReference>
<dbReference type="Pfam" id="PF16927">
    <property type="entry name" value="HisKA_7TM"/>
    <property type="match status" value="1"/>
</dbReference>
<accession>A0A1T4W5N1</accession>
<evidence type="ECO:0000259" key="5">
    <source>
        <dbReference type="PROSITE" id="PS50887"/>
    </source>
</evidence>
<dbReference type="InterPro" id="IPR050469">
    <property type="entry name" value="Diguanylate_Cyclase"/>
</dbReference>
<gene>
    <name evidence="6" type="ORF">SAMN02745704_00448</name>
</gene>
<dbReference type="InterPro" id="IPR035965">
    <property type="entry name" value="PAS-like_dom_sf"/>
</dbReference>